<evidence type="ECO:0000256" key="1">
    <source>
        <dbReference type="SAM" id="MobiDB-lite"/>
    </source>
</evidence>
<accession>A0A074N699</accession>
<dbReference type="AlphaFoldDB" id="A0A074N699"/>
<keyword evidence="3" id="KW-1185">Reference proteome</keyword>
<reference evidence="2 3" key="1">
    <citation type="submission" date="2014-04" db="EMBL/GenBank/DDBJ databases">
        <title>A comprehensive comparison of genomes of Erythrobacter spp. Strains.</title>
        <authorList>
            <person name="Zheng Q."/>
        </authorList>
    </citation>
    <scope>NUCLEOTIDE SEQUENCE [LARGE SCALE GENOMIC DNA]</scope>
    <source>
        <strain evidence="2 3">DSM 8509</strain>
    </source>
</reference>
<evidence type="ECO:0000313" key="2">
    <source>
        <dbReference type="EMBL" id="KEO93457.1"/>
    </source>
</evidence>
<comment type="caution">
    <text evidence="2">The sequence shown here is derived from an EMBL/GenBank/DDBJ whole genome shotgun (WGS) entry which is preliminary data.</text>
</comment>
<proteinExistence type="predicted"/>
<organism evidence="2 3">
    <name type="scientific">Erythrobacter litoralis</name>
    <dbReference type="NCBI Taxonomy" id="39960"/>
    <lineage>
        <taxon>Bacteria</taxon>
        <taxon>Pseudomonadati</taxon>
        <taxon>Pseudomonadota</taxon>
        <taxon>Alphaproteobacteria</taxon>
        <taxon>Sphingomonadales</taxon>
        <taxon>Erythrobacteraceae</taxon>
        <taxon>Erythrobacter/Porphyrobacter group</taxon>
        <taxon>Erythrobacter</taxon>
    </lineage>
</organism>
<feature type="region of interest" description="Disordered" evidence="1">
    <location>
        <begin position="1"/>
        <end position="82"/>
    </location>
</feature>
<dbReference type="EMBL" id="JMIX01000006">
    <property type="protein sequence ID" value="KEO93457.1"/>
    <property type="molecule type" value="Genomic_DNA"/>
</dbReference>
<evidence type="ECO:0000313" key="3">
    <source>
        <dbReference type="Proteomes" id="UP000027866"/>
    </source>
</evidence>
<name>A0A074N699_9SPHN</name>
<gene>
    <name evidence="2" type="ORF">EH32_12140</name>
</gene>
<sequence length="82" mass="8984">MAVRLPRLAGIPPLRPDRIDPVGPPDVEPLPDENEPGVVPETEPTEPDIDEPNRSPEEYPGPQEDGRSHDGAASPRRKGYLE</sequence>
<protein>
    <submittedName>
        <fullName evidence="2">Uncharacterized protein</fullName>
    </submittedName>
</protein>
<dbReference type="Proteomes" id="UP000027866">
    <property type="component" value="Unassembled WGS sequence"/>
</dbReference>